<evidence type="ECO:0000256" key="5">
    <source>
        <dbReference type="ARBA" id="ARBA00022971"/>
    </source>
</evidence>
<reference evidence="8" key="1">
    <citation type="submission" date="2016-10" db="EMBL/GenBank/DDBJ databases">
        <authorList>
            <person name="Varghese N."/>
            <person name="Submissions S."/>
        </authorList>
    </citation>
    <scope>NUCLEOTIDE SEQUENCE [LARGE SCALE GENOMIC DNA]</scope>
    <source>
        <strain evidence="8">Nm71</strain>
    </source>
</reference>
<comment type="subcellular location">
    <subcellularLocation>
        <location evidence="1">Periplasm</location>
    </subcellularLocation>
</comment>
<evidence type="ECO:0000259" key="6">
    <source>
        <dbReference type="Pfam" id="PF10502"/>
    </source>
</evidence>
<evidence type="ECO:0000313" key="7">
    <source>
        <dbReference type="EMBL" id="SET69754.1"/>
    </source>
</evidence>
<dbReference type="InterPro" id="IPR014139">
    <property type="entry name" value="Peptidase_S26C_TraF"/>
</dbReference>
<dbReference type="GO" id="GO:0004252">
    <property type="term" value="F:serine-type endopeptidase activity"/>
    <property type="evidence" value="ECO:0007669"/>
    <property type="project" value="InterPro"/>
</dbReference>
<dbReference type="NCBIfam" id="NF010459">
    <property type="entry name" value="PRK13884.1"/>
    <property type="match status" value="1"/>
</dbReference>
<dbReference type="AlphaFoldDB" id="A0A1I0GG06"/>
<dbReference type="GO" id="GO:0042597">
    <property type="term" value="C:periplasmic space"/>
    <property type="evidence" value="ECO:0007669"/>
    <property type="project" value="UniProtKB-SubCell"/>
</dbReference>
<feature type="domain" description="Peptidase S26" evidence="6">
    <location>
        <begin position="8"/>
        <end position="172"/>
    </location>
</feature>
<proteinExistence type="inferred from homology"/>
<dbReference type="SUPFAM" id="SSF51306">
    <property type="entry name" value="LexA/Signal peptidase"/>
    <property type="match status" value="1"/>
</dbReference>
<keyword evidence="4" id="KW-0574">Periplasm</keyword>
<dbReference type="Gene3D" id="2.10.109.10">
    <property type="entry name" value="Umud Fragment, subunit A"/>
    <property type="match status" value="1"/>
</dbReference>
<protein>
    <submittedName>
        <fullName evidence="7">Conjugation peptidase TraF. Serine peptidase. MEROPS family S26C</fullName>
    </submittedName>
</protein>
<dbReference type="InterPro" id="IPR019533">
    <property type="entry name" value="Peptidase_S26"/>
</dbReference>
<evidence type="ECO:0000256" key="3">
    <source>
        <dbReference type="ARBA" id="ARBA00022729"/>
    </source>
</evidence>
<dbReference type="Proteomes" id="UP000199345">
    <property type="component" value="Unassembled WGS sequence"/>
</dbReference>
<evidence type="ECO:0000256" key="2">
    <source>
        <dbReference type="ARBA" id="ARBA00005849"/>
    </source>
</evidence>
<keyword evidence="5" id="KW-0184">Conjugation</keyword>
<dbReference type="EMBL" id="FOIA01000070">
    <property type="protein sequence ID" value="SET69754.1"/>
    <property type="molecule type" value="Genomic_DNA"/>
</dbReference>
<evidence type="ECO:0000313" key="8">
    <source>
        <dbReference type="Proteomes" id="UP000199345"/>
    </source>
</evidence>
<gene>
    <name evidence="7" type="ORF">SAMN05216326_1702</name>
</gene>
<evidence type="ECO:0000256" key="1">
    <source>
        <dbReference type="ARBA" id="ARBA00004418"/>
    </source>
</evidence>
<accession>A0A1I0GG06</accession>
<evidence type="ECO:0000256" key="4">
    <source>
        <dbReference type="ARBA" id="ARBA00022764"/>
    </source>
</evidence>
<sequence>MKKPLRILAIFVLAISISLFVLSIVLRFGGFYINTTPSLPVGLYRIVDEPVLKGAYVAFCPPQSDVFELALARGYINPGDCPSGYGQLLKRVHAVAGDTVLIDETGISVNGERLPNSAPLSTDAYGATLPQYRFNEVLAESEYLLLSDLNPHSFDARYFGVIDRTQIVHVVRPVVTFNLQEELLP</sequence>
<dbReference type="NCBIfam" id="TIGR02771">
    <property type="entry name" value="TraF_Ti"/>
    <property type="match status" value="1"/>
</dbReference>
<keyword evidence="3" id="KW-0732">Signal</keyword>
<keyword evidence="8" id="KW-1185">Reference proteome</keyword>
<dbReference type="GO" id="GO:0006465">
    <property type="term" value="P:signal peptide processing"/>
    <property type="evidence" value="ECO:0007669"/>
    <property type="project" value="InterPro"/>
</dbReference>
<dbReference type="Pfam" id="PF10502">
    <property type="entry name" value="Peptidase_S26"/>
    <property type="match status" value="1"/>
</dbReference>
<dbReference type="RefSeq" id="WP_090662179.1">
    <property type="nucleotide sequence ID" value="NZ_FOIA01000070.1"/>
</dbReference>
<name>A0A1I0GG06_9PROT</name>
<dbReference type="OrthoDB" id="5360818at2"/>
<dbReference type="InterPro" id="IPR036286">
    <property type="entry name" value="LexA/Signal_pep-like_sf"/>
</dbReference>
<organism evidence="7 8">
    <name type="scientific">Nitrosomonas marina</name>
    <dbReference type="NCBI Taxonomy" id="917"/>
    <lineage>
        <taxon>Bacteria</taxon>
        <taxon>Pseudomonadati</taxon>
        <taxon>Pseudomonadota</taxon>
        <taxon>Betaproteobacteria</taxon>
        <taxon>Nitrosomonadales</taxon>
        <taxon>Nitrosomonadaceae</taxon>
        <taxon>Nitrosomonas</taxon>
    </lineage>
</organism>
<comment type="similarity">
    <text evidence="2">Belongs to the peptidase S26C family.</text>
</comment>